<accession>A0A4R2QUC0</accession>
<dbReference type="InterPro" id="IPR025110">
    <property type="entry name" value="AMP-bd_C"/>
</dbReference>
<comment type="similarity">
    <text evidence="1">Belongs to the ATP-dependent AMP-binding enzyme family.</text>
</comment>
<dbReference type="InterPro" id="IPR045851">
    <property type="entry name" value="AMP-bd_C_sf"/>
</dbReference>
<reference evidence="5 6" key="1">
    <citation type="submission" date="2019-03" db="EMBL/GenBank/DDBJ databases">
        <title>Genomic Encyclopedia of Type Strains, Phase IV (KMG-IV): sequencing the most valuable type-strain genomes for metagenomic binning, comparative biology and taxonomic classification.</title>
        <authorList>
            <person name="Goeker M."/>
        </authorList>
    </citation>
    <scope>NUCLEOTIDE SEQUENCE [LARGE SCALE GENOMIC DNA]</scope>
    <source>
        <strain evidence="5 6">DSM 45765</strain>
    </source>
</reference>
<proteinExistence type="inferred from homology"/>
<dbReference type="AlphaFoldDB" id="A0A4R2QUC0"/>
<dbReference type="InterPro" id="IPR050237">
    <property type="entry name" value="ATP-dep_AMP-bd_enzyme"/>
</dbReference>
<dbReference type="RefSeq" id="WP_132877280.1">
    <property type="nucleotide sequence ID" value="NZ_SLXQ01000004.1"/>
</dbReference>
<evidence type="ECO:0000259" key="3">
    <source>
        <dbReference type="Pfam" id="PF00501"/>
    </source>
</evidence>
<name>A0A4R2QUC0_9PSEU</name>
<dbReference type="SUPFAM" id="SSF56801">
    <property type="entry name" value="Acetyl-CoA synthetase-like"/>
    <property type="match status" value="1"/>
</dbReference>
<dbReference type="InterPro" id="IPR020845">
    <property type="entry name" value="AMP-binding_CS"/>
</dbReference>
<dbReference type="PANTHER" id="PTHR43767:SF1">
    <property type="entry name" value="NONRIBOSOMAL PEPTIDE SYNTHASE PES1 (EUROFUNG)-RELATED"/>
    <property type="match status" value="1"/>
</dbReference>
<dbReference type="Proteomes" id="UP000294911">
    <property type="component" value="Unassembled WGS sequence"/>
</dbReference>
<dbReference type="PANTHER" id="PTHR43767">
    <property type="entry name" value="LONG-CHAIN-FATTY-ACID--COA LIGASE"/>
    <property type="match status" value="1"/>
</dbReference>
<keyword evidence="6" id="KW-1185">Reference proteome</keyword>
<dbReference type="Pfam" id="PF00501">
    <property type="entry name" value="AMP-binding"/>
    <property type="match status" value="1"/>
</dbReference>
<dbReference type="PROSITE" id="PS00455">
    <property type="entry name" value="AMP_BINDING"/>
    <property type="match status" value="1"/>
</dbReference>
<organism evidence="5 6">
    <name type="scientific">Tamaricihabitans halophyticus</name>
    <dbReference type="NCBI Taxonomy" id="1262583"/>
    <lineage>
        <taxon>Bacteria</taxon>
        <taxon>Bacillati</taxon>
        <taxon>Actinomycetota</taxon>
        <taxon>Actinomycetes</taxon>
        <taxon>Pseudonocardiales</taxon>
        <taxon>Pseudonocardiaceae</taxon>
        <taxon>Tamaricihabitans</taxon>
    </lineage>
</organism>
<dbReference type="InterPro" id="IPR042099">
    <property type="entry name" value="ANL_N_sf"/>
</dbReference>
<evidence type="ECO:0000313" key="6">
    <source>
        <dbReference type="Proteomes" id="UP000294911"/>
    </source>
</evidence>
<dbReference type="Gene3D" id="3.40.50.12780">
    <property type="entry name" value="N-terminal domain of ligase-like"/>
    <property type="match status" value="1"/>
</dbReference>
<dbReference type="OrthoDB" id="3172305at2"/>
<dbReference type="FunFam" id="3.30.300.30:FF:000008">
    <property type="entry name" value="2,3-dihydroxybenzoate-AMP ligase"/>
    <property type="match status" value="1"/>
</dbReference>
<dbReference type="GO" id="GO:0016878">
    <property type="term" value="F:acid-thiol ligase activity"/>
    <property type="evidence" value="ECO:0007669"/>
    <property type="project" value="UniProtKB-ARBA"/>
</dbReference>
<sequence>MRISDLLRYSAHRAPDAEALWFNERTYTYRQLYDQVCRLANGLRERASPGDRVAILAENSPEYVLSYYGVPLAGMGLVFLNYRLSEREINDVLTDAEPTILITESAYLDTARAALVGVESVHTLVTIDAAAAGTTHFAELLREPPMKEPDTGDDELAWLIYTSGTTGRPKGAVLTHRNVTAAACNSAMSWEADPGGSPATLFPWPLCHIAGYGVLVAHLRLHRIVLLRRYDPATFLAEVPHHRITHTTVAPTMLALLLRHPDIDKHDLSSVVRIGYGSAPMPAQTLRDAMRRFPTAGFQTGFGMTELGGNVLYHTMADHVSAIEGRTELLTSVGKPMALAAVKVVDEQGNEVPRGVVGELVISGEQVAVRYWRRPDASAETFRDGWLHTGDLATQDENGYFYIVDRKKDMVLTGGENVYSREVEEILHQHPSVAAAAIVGQPDEVWGERVVAVVEGNPAGAVSETEIIEYCKQHLAGYKCPRTVIEVAELPRNTVGKILKRQVREQLTAE</sequence>
<dbReference type="EMBL" id="SLXQ01000004">
    <property type="protein sequence ID" value="TCP53560.1"/>
    <property type="molecule type" value="Genomic_DNA"/>
</dbReference>
<evidence type="ECO:0000259" key="4">
    <source>
        <dbReference type="Pfam" id="PF13193"/>
    </source>
</evidence>
<comment type="caution">
    <text evidence="5">The sequence shown here is derived from an EMBL/GenBank/DDBJ whole genome shotgun (WGS) entry which is preliminary data.</text>
</comment>
<evidence type="ECO:0000256" key="1">
    <source>
        <dbReference type="ARBA" id="ARBA00006432"/>
    </source>
</evidence>
<feature type="domain" description="AMP-binding enzyme C-terminal" evidence="4">
    <location>
        <begin position="422"/>
        <end position="497"/>
    </location>
</feature>
<gene>
    <name evidence="5" type="ORF">EV191_104127</name>
</gene>
<feature type="domain" description="AMP-dependent synthetase/ligase" evidence="3">
    <location>
        <begin position="8"/>
        <end position="372"/>
    </location>
</feature>
<dbReference type="InterPro" id="IPR000873">
    <property type="entry name" value="AMP-dep_synth/lig_dom"/>
</dbReference>
<dbReference type="Gene3D" id="3.30.300.30">
    <property type="match status" value="1"/>
</dbReference>
<evidence type="ECO:0000313" key="5">
    <source>
        <dbReference type="EMBL" id="TCP53560.1"/>
    </source>
</evidence>
<dbReference type="Pfam" id="PF13193">
    <property type="entry name" value="AMP-binding_C"/>
    <property type="match status" value="1"/>
</dbReference>
<keyword evidence="2 5" id="KW-0436">Ligase</keyword>
<evidence type="ECO:0000256" key="2">
    <source>
        <dbReference type="ARBA" id="ARBA00022598"/>
    </source>
</evidence>
<protein>
    <submittedName>
        <fullName evidence="5">Acyl-CoA synthetase (AMP-forming)/AMP-acid ligase II</fullName>
    </submittedName>
</protein>